<reference evidence="1" key="1">
    <citation type="journal article" date="2020" name="Nature">
        <title>Giant virus diversity and host interactions through global metagenomics.</title>
        <authorList>
            <person name="Schulz F."/>
            <person name="Roux S."/>
            <person name="Paez-Espino D."/>
            <person name="Jungbluth S."/>
            <person name="Walsh D.A."/>
            <person name="Denef V.J."/>
            <person name="McMahon K.D."/>
            <person name="Konstantinidis K.T."/>
            <person name="Eloe-Fadrosh E.A."/>
            <person name="Kyrpides N.C."/>
            <person name="Woyke T."/>
        </authorList>
    </citation>
    <scope>NUCLEOTIDE SEQUENCE</scope>
    <source>
        <strain evidence="1">GVMAG-S-1101165-84</strain>
    </source>
</reference>
<dbReference type="AlphaFoldDB" id="A0A6C0K2P2"/>
<proteinExistence type="predicted"/>
<accession>A0A6C0K2P2</accession>
<organism evidence="1">
    <name type="scientific">viral metagenome</name>
    <dbReference type="NCBI Taxonomy" id="1070528"/>
    <lineage>
        <taxon>unclassified sequences</taxon>
        <taxon>metagenomes</taxon>
        <taxon>organismal metagenomes</taxon>
    </lineage>
</organism>
<dbReference type="EMBL" id="MN740781">
    <property type="protein sequence ID" value="QHU11356.1"/>
    <property type="molecule type" value="Genomic_DNA"/>
</dbReference>
<sequence>MTYIQEIREGFDVTTNGLGDIVACPTNWNLVAELSSKGITTCNEKGKPVCALVSGDATKDGIPSCTKMFHDYLATQGTEFCPSTMPNYFENPVTAASGCTSGAIASDMSSAKDTSVPACTIYKSSQNFTEMNSCYNQKELASTILFGNDATKQLVPLGGSPLVYTTQMTYHVPGQTGLTHTCYPDKQTMAAINTIQQQGSTDPKLLALSSSISTGTSKSSCEAQYKVYIAKSMNESDLTD</sequence>
<protein>
    <submittedName>
        <fullName evidence="1">Uncharacterized protein</fullName>
    </submittedName>
</protein>
<name>A0A6C0K2P2_9ZZZZ</name>
<evidence type="ECO:0000313" key="1">
    <source>
        <dbReference type="EMBL" id="QHU11356.1"/>
    </source>
</evidence>